<evidence type="ECO:0000313" key="4">
    <source>
        <dbReference type="EMBL" id="PZD96111.1"/>
    </source>
</evidence>
<proteinExistence type="inferred from homology"/>
<evidence type="ECO:0000313" key="5">
    <source>
        <dbReference type="Proteomes" id="UP000249522"/>
    </source>
</evidence>
<dbReference type="GO" id="GO:0030435">
    <property type="term" value="P:sporulation resulting in formation of a cellular spore"/>
    <property type="evidence" value="ECO:0007669"/>
    <property type="project" value="UniProtKB-KW"/>
</dbReference>
<accession>A0A2W1LWF3</accession>
<gene>
    <name evidence="4" type="ORF">DNH61_09360</name>
</gene>
<evidence type="ECO:0000256" key="3">
    <source>
        <dbReference type="ARBA" id="ARBA00024344"/>
    </source>
</evidence>
<dbReference type="PANTHER" id="PTHR39183">
    <property type="entry name" value="SPORE COAT PROTEIN F-LIKE PROTEIN YHCQ"/>
    <property type="match status" value="1"/>
</dbReference>
<dbReference type="OrthoDB" id="2374504at2"/>
<keyword evidence="4" id="KW-0167">Capsid protein</keyword>
<name>A0A2W1LWF3_9BACL</name>
<evidence type="ECO:0000256" key="2">
    <source>
        <dbReference type="ARBA" id="ARBA00024325"/>
    </source>
</evidence>
<dbReference type="PANTHER" id="PTHR39183:SF1">
    <property type="entry name" value="SPORE COAT PROTEIN F-LIKE PROTEIN YHCQ"/>
    <property type="match status" value="1"/>
</dbReference>
<keyword evidence="4" id="KW-0946">Virion</keyword>
<dbReference type="AlphaFoldDB" id="A0A2W1LWF3"/>
<comment type="subcellular location">
    <subcellularLocation>
        <location evidence="2">Spore coat</location>
    </subcellularLocation>
</comment>
<comment type="caution">
    <text evidence="4">The sequence shown here is derived from an EMBL/GenBank/DDBJ whole genome shotgun (WGS) entry which is preliminary data.</text>
</comment>
<protein>
    <submittedName>
        <fullName evidence="4">Spore coat protein</fullName>
    </submittedName>
</protein>
<dbReference type="InterPro" id="IPR012851">
    <property type="entry name" value="Spore_coat_CotF-like"/>
</dbReference>
<keyword evidence="1" id="KW-0749">Sporulation</keyword>
<dbReference type="RefSeq" id="WP_111146399.1">
    <property type="nucleotide sequence ID" value="NZ_QKRB01000042.1"/>
</dbReference>
<dbReference type="Gene3D" id="1.20.1260.10">
    <property type="match status" value="1"/>
</dbReference>
<dbReference type="EMBL" id="QKRB01000042">
    <property type="protein sequence ID" value="PZD96111.1"/>
    <property type="molecule type" value="Genomic_DNA"/>
</dbReference>
<dbReference type="Pfam" id="PF07875">
    <property type="entry name" value="Coat_F"/>
    <property type="match status" value="1"/>
</dbReference>
<organism evidence="4 5">
    <name type="scientific">Paenibacillus sambharensis</name>
    <dbReference type="NCBI Taxonomy" id="1803190"/>
    <lineage>
        <taxon>Bacteria</taxon>
        <taxon>Bacillati</taxon>
        <taxon>Bacillota</taxon>
        <taxon>Bacilli</taxon>
        <taxon>Bacillales</taxon>
        <taxon>Paenibacillaceae</taxon>
        <taxon>Paenibacillus</taxon>
    </lineage>
</organism>
<comment type="similarity">
    <text evidence="3">Belongs to the CotF family.</text>
</comment>
<dbReference type="InterPro" id="IPR012347">
    <property type="entry name" value="Ferritin-like"/>
</dbReference>
<reference evidence="4 5" key="1">
    <citation type="submission" date="2018-06" db="EMBL/GenBank/DDBJ databases">
        <title>Paenibacillus imtechensis sp. nov.</title>
        <authorList>
            <person name="Pinnaka A.K."/>
            <person name="Singh H."/>
            <person name="Kaur M."/>
        </authorList>
    </citation>
    <scope>NUCLEOTIDE SEQUENCE [LARGE SCALE GENOMIC DNA]</scope>
    <source>
        <strain evidence="4 5">SMB1</strain>
    </source>
</reference>
<evidence type="ECO:0000256" key="1">
    <source>
        <dbReference type="ARBA" id="ARBA00022969"/>
    </source>
</evidence>
<dbReference type="Proteomes" id="UP000249522">
    <property type="component" value="Unassembled WGS sequence"/>
</dbReference>
<sequence length="192" mass="22119">MLTTNRLGSHEAHELNELLLSCTNSIQSMALFIDQSQDQELRNMLIRHYSAHVQDYNMKVEFANQMMSRDQLNVPSLNMQPASAIPSTQYAGVQPQVKLQQLDDRSIATSYLLNLKRAGREYAWSTMECSTPQLRAFLEDAFRMCSHQAYEVWSYMARRGMYPVQYAQDSAITAMQQIYQPVPQHNPAQLYS</sequence>
<keyword evidence="5" id="KW-1185">Reference proteome</keyword>